<organism evidence="1 2">
    <name type="scientific">Chaetoceros tenuissimus</name>
    <dbReference type="NCBI Taxonomy" id="426638"/>
    <lineage>
        <taxon>Eukaryota</taxon>
        <taxon>Sar</taxon>
        <taxon>Stramenopiles</taxon>
        <taxon>Ochrophyta</taxon>
        <taxon>Bacillariophyta</taxon>
        <taxon>Coscinodiscophyceae</taxon>
        <taxon>Chaetocerotophycidae</taxon>
        <taxon>Chaetocerotales</taxon>
        <taxon>Chaetocerotaceae</taxon>
        <taxon>Chaetoceros</taxon>
    </lineage>
</organism>
<dbReference type="Proteomes" id="UP001054902">
    <property type="component" value="Unassembled WGS sequence"/>
</dbReference>
<reference evidence="1 2" key="1">
    <citation type="journal article" date="2021" name="Sci. Rep.">
        <title>The genome of the diatom Chaetoceros tenuissimus carries an ancient integrated fragment of an extant virus.</title>
        <authorList>
            <person name="Hongo Y."/>
            <person name="Kimura K."/>
            <person name="Takaki Y."/>
            <person name="Yoshida Y."/>
            <person name="Baba S."/>
            <person name="Kobayashi G."/>
            <person name="Nagasaki K."/>
            <person name="Hano T."/>
            <person name="Tomaru Y."/>
        </authorList>
    </citation>
    <scope>NUCLEOTIDE SEQUENCE [LARGE SCALE GENOMIC DNA]</scope>
    <source>
        <strain evidence="1 2">NIES-3715</strain>
    </source>
</reference>
<keyword evidence="2" id="KW-1185">Reference proteome</keyword>
<protein>
    <submittedName>
        <fullName evidence="1">Uncharacterized protein</fullName>
    </submittedName>
</protein>
<name>A0AAD3D653_9STRA</name>
<proteinExistence type="predicted"/>
<accession>A0AAD3D653</accession>
<evidence type="ECO:0000313" key="2">
    <source>
        <dbReference type="Proteomes" id="UP001054902"/>
    </source>
</evidence>
<gene>
    <name evidence="1" type="ORF">CTEN210_13956</name>
</gene>
<dbReference type="AlphaFoldDB" id="A0AAD3D653"/>
<comment type="caution">
    <text evidence="1">The sequence shown here is derived from an EMBL/GenBank/DDBJ whole genome shotgun (WGS) entry which is preliminary data.</text>
</comment>
<evidence type="ECO:0000313" key="1">
    <source>
        <dbReference type="EMBL" id="GFH57480.1"/>
    </source>
</evidence>
<sequence>MSYAKYIHLFVTVSCTGYLCNYPAARNTNQNVLQYLVSTSIEFEAPGSSEAVTLDKSVANTIDHFCKQGFITKEDIKNTNLLAFSCNKTCKERFECLARWHKEALKTSRVADKTLLHHHCYEENFDSVEVFLRVSFQLFPDESGLLFYGDYSEQDRAERSDVGNTLFTFEYIPLYLRDLLDEDGRSYHQALFEYCPEQVTSIPLYGRPRTGLISLVELETNDPVTGLLPFMTVATQGSVGCIYKVLFKHPTALVNCKESRAGQREEPITLKRKRYNNS</sequence>
<dbReference type="EMBL" id="BLLK01000058">
    <property type="protein sequence ID" value="GFH57480.1"/>
    <property type="molecule type" value="Genomic_DNA"/>
</dbReference>